<evidence type="ECO:0000313" key="4">
    <source>
        <dbReference type="EMBL" id="PYE20679.1"/>
    </source>
</evidence>
<evidence type="ECO:0000259" key="3">
    <source>
        <dbReference type="PROSITE" id="PS50977"/>
    </source>
</evidence>
<dbReference type="InterPro" id="IPR001647">
    <property type="entry name" value="HTH_TetR"/>
</dbReference>
<gene>
    <name evidence="4" type="ORF">DFR67_10168</name>
</gene>
<dbReference type="Proteomes" id="UP000247591">
    <property type="component" value="Unassembled WGS sequence"/>
</dbReference>
<accession>A0A318RSW0</accession>
<evidence type="ECO:0000313" key="5">
    <source>
        <dbReference type="Proteomes" id="UP000247591"/>
    </source>
</evidence>
<dbReference type="EMBL" id="QJSP01000001">
    <property type="protein sequence ID" value="PYE20679.1"/>
    <property type="molecule type" value="Genomic_DNA"/>
</dbReference>
<dbReference type="Pfam" id="PF00440">
    <property type="entry name" value="TetR_N"/>
    <property type="match status" value="1"/>
</dbReference>
<name>A0A318RSW0_WILLI</name>
<dbReference type="PROSITE" id="PS50977">
    <property type="entry name" value="HTH_TETR_2"/>
    <property type="match status" value="1"/>
</dbReference>
<keyword evidence="1 2" id="KW-0238">DNA-binding</keyword>
<dbReference type="SUPFAM" id="SSF46689">
    <property type="entry name" value="Homeodomain-like"/>
    <property type="match status" value="1"/>
</dbReference>
<evidence type="ECO:0000256" key="1">
    <source>
        <dbReference type="ARBA" id="ARBA00023125"/>
    </source>
</evidence>
<dbReference type="Gene3D" id="1.10.357.10">
    <property type="entry name" value="Tetracycline Repressor, domain 2"/>
    <property type="match status" value="1"/>
</dbReference>
<comment type="caution">
    <text evidence="4">The sequence shown here is derived from an EMBL/GenBank/DDBJ whole genome shotgun (WGS) entry which is preliminary data.</text>
</comment>
<organism evidence="4 5">
    <name type="scientific">Williamsia limnetica</name>
    <dbReference type="NCBI Taxonomy" id="882452"/>
    <lineage>
        <taxon>Bacteria</taxon>
        <taxon>Bacillati</taxon>
        <taxon>Actinomycetota</taxon>
        <taxon>Actinomycetes</taxon>
        <taxon>Mycobacteriales</taxon>
        <taxon>Nocardiaceae</taxon>
        <taxon>Williamsia</taxon>
    </lineage>
</organism>
<reference evidence="4 5" key="1">
    <citation type="submission" date="2018-06" db="EMBL/GenBank/DDBJ databases">
        <title>Genomic Encyclopedia of Type Strains, Phase IV (KMG-IV): sequencing the most valuable type-strain genomes for metagenomic binning, comparative biology and taxonomic classification.</title>
        <authorList>
            <person name="Goeker M."/>
        </authorList>
    </citation>
    <scope>NUCLEOTIDE SEQUENCE [LARGE SCALE GENOMIC DNA]</scope>
    <source>
        <strain evidence="4 5">DSM 45521</strain>
    </source>
</reference>
<proteinExistence type="predicted"/>
<dbReference type="GO" id="GO:0003677">
    <property type="term" value="F:DNA binding"/>
    <property type="evidence" value="ECO:0007669"/>
    <property type="project" value="UniProtKB-UniRule"/>
</dbReference>
<evidence type="ECO:0000256" key="2">
    <source>
        <dbReference type="PROSITE-ProRule" id="PRU00335"/>
    </source>
</evidence>
<keyword evidence="5" id="KW-1185">Reference proteome</keyword>
<sequence>MFIEEGWTATTMAKVATTSGLTRQTVYQQFDSKLSLLDACIDHALSDGREVPVREMPEYQQMGKGDRGSRIAAGARWLSGAHERSAEIQNVLDQAAVTDKQAAARLAIREHTRWAEVEWATSLILGRGPTEEVVDGMWALTSRRLWLMVVRDRGWSAERWRLWFVAQTEAMLAPH</sequence>
<dbReference type="InterPro" id="IPR009057">
    <property type="entry name" value="Homeodomain-like_sf"/>
</dbReference>
<protein>
    <submittedName>
        <fullName evidence="4">TetR family transcriptional regulator</fullName>
    </submittedName>
</protein>
<feature type="domain" description="HTH tetR-type" evidence="3">
    <location>
        <begin position="1"/>
        <end position="48"/>
    </location>
</feature>
<dbReference type="AlphaFoldDB" id="A0A318RSW0"/>
<feature type="DNA-binding region" description="H-T-H motif" evidence="2">
    <location>
        <begin position="11"/>
        <end position="30"/>
    </location>
</feature>